<dbReference type="EMBL" id="QYUR01000002">
    <property type="protein sequence ID" value="RJG12392.1"/>
    <property type="molecule type" value="Genomic_DNA"/>
</dbReference>
<proteinExistence type="predicted"/>
<keyword evidence="2" id="KW-1185">Reference proteome</keyword>
<protein>
    <submittedName>
        <fullName evidence="1">Uncharacterized protein</fullName>
    </submittedName>
</protein>
<comment type="caution">
    <text evidence="1">The sequence shown here is derived from an EMBL/GenBank/DDBJ whole genome shotgun (WGS) entry which is preliminary data.</text>
</comment>
<reference evidence="1 2" key="1">
    <citation type="submission" date="2018-09" db="EMBL/GenBank/DDBJ databases">
        <authorList>
            <person name="Zhu H."/>
        </authorList>
    </citation>
    <scope>NUCLEOTIDE SEQUENCE [LARGE SCALE GENOMIC DNA]</scope>
    <source>
        <strain evidence="1 2">K1S02-6</strain>
    </source>
</reference>
<evidence type="ECO:0000313" key="1">
    <source>
        <dbReference type="EMBL" id="RJG12392.1"/>
    </source>
</evidence>
<gene>
    <name evidence="1" type="ORF">D3879_03610</name>
</gene>
<accession>A0A418XIV2</accession>
<dbReference type="AlphaFoldDB" id="A0A418XIV2"/>
<sequence length="77" mass="8628">MRRIFCRRFGASISLGDSPLSRKNDRGIVESVKPTTFGLPGVPPSYGAALICSPQACRERSDKPWRSWLGQKPKRPR</sequence>
<organism evidence="1 2">
    <name type="scientific">Pseudomonas cavernicola</name>
    <dbReference type="NCBI Taxonomy" id="2320866"/>
    <lineage>
        <taxon>Bacteria</taxon>
        <taxon>Pseudomonadati</taxon>
        <taxon>Pseudomonadota</taxon>
        <taxon>Gammaproteobacteria</taxon>
        <taxon>Pseudomonadales</taxon>
        <taxon>Pseudomonadaceae</taxon>
        <taxon>Pseudomonas</taxon>
    </lineage>
</organism>
<evidence type="ECO:0000313" key="2">
    <source>
        <dbReference type="Proteomes" id="UP000284021"/>
    </source>
</evidence>
<dbReference type="Proteomes" id="UP000284021">
    <property type="component" value="Unassembled WGS sequence"/>
</dbReference>
<name>A0A418XIV2_9PSED</name>